<organism evidence="3">
    <name type="scientific">Erwinia amylovora ATCC BAA-2158</name>
    <dbReference type="NCBI Taxonomy" id="889211"/>
    <lineage>
        <taxon>Bacteria</taxon>
        <taxon>Pseudomonadati</taxon>
        <taxon>Pseudomonadota</taxon>
        <taxon>Gammaproteobacteria</taxon>
        <taxon>Enterobacterales</taxon>
        <taxon>Erwiniaceae</taxon>
        <taxon>Erwinia</taxon>
    </lineage>
</organism>
<dbReference type="EMBL" id="FR719196">
    <property type="protein sequence ID" value="CBX82103.1"/>
    <property type="molecule type" value="Genomic_DNA"/>
</dbReference>
<gene>
    <name evidence="3" type="ORF">EAIL5_3283</name>
</gene>
<feature type="region of interest" description="Disordered" evidence="2">
    <location>
        <begin position="1"/>
        <end position="20"/>
    </location>
</feature>
<evidence type="ECO:0000256" key="2">
    <source>
        <dbReference type="SAM" id="MobiDB-lite"/>
    </source>
</evidence>
<accession>E5B9E7</accession>
<name>E5B9E7_ERWAM</name>
<protein>
    <submittedName>
        <fullName evidence="3">Uncharacterized protein</fullName>
    </submittedName>
</protein>
<proteinExistence type="predicted"/>
<reference evidence="3" key="1">
    <citation type="journal article" date="2011" name="J. Bacteriol.">
        <title>Genome Sequence of an Erwinia amylovora Strain with Pathogenicity Restricted to Rubus Plants.</title>
        <authorList>
            <person name="Powney R."/>
            <person name="Smits T.H."/>
            <person name="Sawbridge T."/>
            <person name="Frey B."/>
            <person name="Blom J."/>
            <person name="Frey J.E."/>
            <person name="Plummer K.M."/>
            <person name="Beer S.V."/>
            <person name="Luck J."/>
            <person name="Duffy B."/>
            <person name="Rodoni B."/>
        </authorList>
    </citation>
    <scope>NUCLEOTIDE SEQUENCE</scope>
    <source>
        <strain evidence="3">ATCC BAA-2158</strain>
    </source>
</reference>
<evidence type="ECO:0000256" key="1">
    <source>
        <dbReference type="SAM" id="Coils"/>
    </source>
</evidence>
<keyword evidence="1" id="KW-0175">Coiled coil</keyword>
<feature type="coiled-coil region" evidence="1">
    <location>
        <begin position="347"/>
        <end position="374"/>
    </location>
</feature>
<dbReference type="AlphaFoldDB" id="E5B9E7"/>
<sequence>MDWNSLFDPTTMPDCTGETDEPAARCHQEFTHQIKLVPVASETVNLNGIPWSVHFEDKKYNAQGKTDVAGKTGRTRTPQPKKFFALAGKLSEGYRRRGGSFGTLKEVDERKILLVTAPKYPEKEVSYCSGYDFITVVAARTAPRDWRWQGGFGLTAEGKGNQYRFINCGLRQLREFPLPSKGDYSVQRIMVVFQQGYTEYDIRKINEYTKVQKARIVYVKNKNELVDFLKRRKDKKRLIKNMVFFCHGIINTASFHYAGDNVEAGEFKVDDITDVYESIFDYDAEVTTYACRAGISLDGSDLTGRDAGQKDGPAQKMADTWDVKVNAFEMRSSYVGIYGTVEEIKLANDYGEIIKDYKNELSKYEELMARGDKNAKSPHKPEDYDKNLRRYLAIKEREANEDNNGGPIDPNGSWSFPTTGNTPTGLKKRPAVIHAIGMEIMIKSKKKVYFNIYINSRGFDLWGGLYVSTEISDVCPCYSR</sequence>
<evidence type="ECO:0000313" key="3">
    <source>
        <dbReference type="EMBL" id="CBX82103.1"/>
    </source>
</evidence>